<evidence type="ECO:0000313" key="3">
    <source>
        <dbReference type="Proteomes" id="UP000241587"/>
    </source>
</evidence>
<feature type="region of interest" description="Disordered" evidence="1">
    <location>
        <begin position="211"/>
        <end position="230"/>
    </location>
</feature>
<protein>
    <submittedName>
        <fullName evidence="2">Uncharacterized protein</fullName>
    </submittedName>
</protein>
<dbReference type="Proteomes" id="UP000241587">
    <property type="component" value="Unassembled WGS sequence"/>
</dbReference>
<accession>A0A2T4GSI7</accession>
<organism evidence="2 3">
    <name type="scientific">Fusarium culmorum</name>
    <dbReference type="NCBI Taxonomy" id="5516"/>
    <lineage>
        <taxon>Eukaryota</taxon>
        <taxon>Fungi</taxon>
        <taxon>Dikarya</taxon>
        <taxon>Ascomycota</taxon>
        <taxon>Pezizomycotina</taxon>
        <taxon>Sordariomycetes</taxon>
        <taxon>Hypocreomycetidae</taxon>
        <taxon>Hypocreales</taxon>
        <taxon>Nectriaceae</taxon>
        <taxon>Fusarium</taxon>
    </lineage>
</organism>
<sequence length="230" mass="27141">MFPRTKRNNMNFKTWKRTPASRREIFDLEDIDKKSSHILNAAVRSGVTSFSLQVYPTSGCITLLHLINLLRGVPREELDDESRFDLTKFRFCPLSQELRDYRDALTQWMVRLCNSEFVGWWSHHQSVVNTVYVDDYEGVEYSDEDLNNAFGRIIGLNYYHNAEFTAERRLIVHMRTRLIRRGVWLDLEFYRAEYFGEIDLPYEYRDSVVPTPTLSEAGEDDGQDEFESLV</sequence>
<keyword evidence="3" id="KW-1185">Reference proteome</keyword>
<feature type="compositionally biased region" description="Acidic residues" evidence="1">
    <location>
        <begin position="217"/>
        <end position="230"/>
    </location>
</feature>
<dbReference type="EMBL" id="PVEM01000006">
    <property type="protein sequence ID" value="PTD06479.1"/>
    <property type="molecule type" value="Genomic_DNA"/>
</dbReference>
<comment type="caution">
    <text evidence="2">The sequence shown here is derived from an EMBL/GenBank/DDBJ whole genome shotgun (WGS) entry which is preliminary data.</text>
</comment>
<dbReference type="OrthoDB" id="5120070at2759"/>
<dbReference type="OMA" id="FAMWMAP"/>
<reference evidence="2 3" key="1">
    <citation type="submission" date="2018-02" db="EMBL/GenBank/DDBJ databases">
        <title>Fusarium culmorum secondary metabolites in fungal-bacterial-plant interactions.</title>
        <authorList>
            <person name="Schmidt R."/>
        </authorList>
    </citation>
    <scope>NUCLEOTIDE SEQUENCE [LARGE SCALE GENOMIC DNA]</scope>
    <source>
        <strain evidence="2 3">PV</strain>
    </source>
</reference>
<proteinExistence type="predicted"/>
<evidence type="ECO:0000313" key="2">
    <source>
        <dbReference type="EMBL" id="PTD06479.1"/>
    </source>
</evidence>
<name>A0A2T4GSI7_FUSCU</name>
<dbReference type="AlphaFoldDB" id="A0A2T4GSI7"/>
<evidence type="ECO:0000256" key="1">
    <source>
        <dbReference type="SAM" id="MobiDB-lite"/>
    </source>
</evidence>
<gene>
    <name evidence="2" type="ORF">FCULG_00007065</name>
</gene>